<evidence type="ECO:0000313" key="1">
    <source>
        <dbReference type="EMBL" id="TWI28219.1"/>
    </source>
</evidence>
<evidence type="ECO:0000313" key="2">
    <source>
        <dbReference type="Proteomes" id="UP000316225"/>
    </source>
</evidence>
<gene>
    <name evidence="1" type="ORF">IQ24_03836</name>
</gene>
<proteinExistence type="predicted"/>
<keyword evidence="2" id="KW-1185">Reference proteome</keyword>
<dbReference type="OrthoDB" id="7774923at2"/>
<dbReference type="RefSeq" id="WP_145399974.1">
    <property type="nucleotide sequence ID" value="NZ_VLKU01000016.1"/>
</dbReference>
<protein>
    <submittedName>
        <fullName evidence="1">Uncharacterized protein</fullName>
    </submittedName>
</protein>
<name>A0A562N7R3_9RHOB</name>
<reference evidence="1 2" key="1">
    <citation type="journal article" date="2015" name="Stand. Genomic Sci.">
        <title>Genomic Encyclopedia of Bacterial and Archaeal Type Strains, Phase III: the genomes of soil and plant-associated and newly described type strains.</title>
        <authorList>
            <person name="Whitman W.B."/>
            <person name="Woyke T."/>
            <person name="Klenk H.P."/>
            <person name="Zhou Y."/>
            <person name="Lilburn T.G."/>
            <person name="Beck B.J."/>
            <person name="De Vos P."/>
            <person name="Vandamme P."/>
            <person name="Eisen J.A."/>
            <person name="Garrity G."/>
            <person name="Hugenholtz P."/>
            <person name="Kyrpides N.C."/>
        </authorList>
    </citation>
    <scope>NUCLEOTIDE SEQUENCE [LARGE SCALE GENOMIC DNA]</scope>
    <source>
        <strain evidence="1 2">CGMCC 1.5364</strain>
    </source>
</reference>
<organism evidence="1 2">
    <name type="scientific">Paracoccus sulfuroxidans</name>
    <dbReference type="NCBI Taxonomy" id="384678"/>
    <lineage>
        <taxon>Bacteria</taxon>
        <taxon>Pseudomonadati</taxon>
        <taxon>Pseudomonadota</taxon>
        <taxon>Alphaproteobacteria</taxon>
        <taxon>Rhodobacterales</taxon>
        <taxon>Paracoccaceae</taxon>
        <taxon>Paracoccus</taxon>
    </lineage>
</organism>
<accession>A0A562N7R3</accession>
<sequence length="70" mass="7703">MTYFVKPAYYTKKGEPKLAIYYQSEPMRMPDGKLVTPKAVPVVIAANYLDDPATVLGAMVAILNGPQAER</sequence>
<dbReference type="Proteomes" id="UP000316225">
    <property type="component" value="Unassembled WGS sequence"/>
</dbReference>
<dbReference type="EMBL" id="VLKU01000016">
    <property type="protein sequence ID" value="TWI28219.1"/>
    <property type="molecule type" value="Genomic_DNA"/>
</dbReference>
<dbReference type="AlphaFoldDB" id="A0A562N7R3"/>
<comment type="caution">
    <text evidence="1">The sequence shown here is derived from an EMBL/GenBank/DDBJ whole genome shotgun (WGS) entry which is preliminary data.</text>
</comment>